<comment type="subcellular location">
    <subcellularLocation>
        <location evidence="1">Membrane</location>
    </subcellularLocation>
</comment>
<evidence type="ECO:0000256" key="5">
    <source>
        <dbReference type="SAM" id="Phobius"/>
    </source>
</evidence>
<evidence type="ECO:0000256" key="4">
    <source>
        <dbReference type="SAM" id="MobiDB-lite"/>
    </source>
</evidence>
<keyword evidence="3 5" id="KW-0472">Membrane</keyword>
<feature type="transmembrane region" description="Helical" evidence="5">
    <location>
        <begin position="75"/>
        <end position="92"/>
    </location>
</feature>
<feature type="region of interest" description="Disordered" evidence="4">
    <location>
        <begin position="1"/>
        <end position="21"/>
    </location>
</feature>
<dbReference type="EMBL" id="KB007932">
    <property type="protein sequence ID" value="ELR19760.1"/>
    <property type="molecule type" value="Genomic_DNA"/>
</dbReference>
<feature type="transmembrane region" description="Helical" evidence="5">
    <location>
        <begin position="34"/>
        <end position="54"/>
    </location>
</feature>
<dbReference type="RefSeq" id="XP_004341855.1">
    <property type="nucleotide sequence ID" value="XM_004341807.1"/>
</dbReference>
<evidence type="ECO:0000313" key="7">
    <source>
        <dbReference type="Proteomes" id="UP000011083"/>
    </source>
</evidence>
<dbReference type="SUPFAM" id="SSF103506">
    <property type="entry name" value="Mitochondrial carrier"/>
    <property type="match status" value="1"/>
</dbReference>
<feature type="transmembrane region" description="Helical" evidence="5">
    <location>
        <begin position="219"/>
        <end position="239"/>
    </location>
</feature>
<keyword evidence="2 5" id="KW-0812">Transmembrane</keyword>
<sequence>MVRTAAPGGAGGSQQRPVTEEETPPIAMFAVPPVYSIVCGVLYCPLMLSYSNAWNAWVRAINRPPTPSASGGTDMLELLTALYAGLAVSLTLDGQQPGNMESPSLFSSLWGNVAGTVIAFPLSILTWQLHTDNWRGWGSLVPFTSLGRLHWRALPAKYFELLALNVLKVRLADAVTSVTGIGCEPLGWLASDVKNHQDDPDFYDEREERSTARVIVDRARLWAIGTVGSWLSSLVLVGMQVPAAIVCHRMLAEPGRFGSVVECVRHIWASEGLSGFYRDLPLFSLLIINELM</sequence>
<evidence type="ECO:0000256" key="1">
    <source>
        <dbReference type="ARBA" id="ARBA00004370"/>
    </source>
</evidence>
<evidence type="ECO:0008006" key="8">
    <source>
        <dbReference type="Google" id="ProtNLM"/>
    </source>
</evidence>
<reference evidence="6 7" key="1">
    <citation type="journal article" date="2013" name="Genome Biol.">
        <title>Genome of Acanthamoeba castellanii highlights extensive lateral gene transfer and early evolution of tyrosine kinase signaling.</title>
        <authorList>
            <person name="Clarke M."/>
            <person name="Lohan A.J."/>
            <person name="Liu B."/>
            <person name="Lagkouvardos I."/>
            <person name="Roy S."/>
            <person name="Zafar N."/>
            <person name="Bertelli C."/>
            <person name="Schilde C."/>
            <person name="Kianianmomeni A."/>
            <person name="Burglin T.R."/>
            <person name="Frech C."/>
            <person name="Turcotte B."/>
            <person name="Kopec K.O."/>
            <person name="Synnott J.M."/>
            <person name="Choo C."/>
            <person name="Paponov I."/>
            <person name="Finkler A."/>
            <person name="Soon Heng Tan C."/>
            <person name="Hutchins A.P."/>
            <person name="Weinmeier T."/>
            <person name="Rattei T."/>
            <person name="Chu J.S."/>
            <person name="Gimenez G."/>
            <person name="Irimia M."/>
            <person name="Rigden D.J."/>
            <person name="Fitzpatrick D.A."/>
            <person name="Lorenzo-Morales J."/>
            <person name="Bateman A."/>
            <person name="Chiu C.H."/>
            <person name="Tang P."/>
            <person name="Hegemann P."/>
            <person name="Fromm H."/>
            <person name="Raoult D."/>
            <person name="Greub G."/>
            <person name="Miranda-Saavedra D."/>
            <person name="Chen N."/>
            <person name="Nash P."/>
            <person name="Ginger M.L."/>
            <person name="Horn M."/>
            <person name="Schaap P."/>
            <person name="Caler L."/>
            <person name="Loftus B."/>
        </authorList>
    </citation>
    <scope>NUCLEOTIDE SEQUENCE [LARGE SCALE GENOMIC DNA]</scope>
    <source>
        <strain evidence="6 7">Neff</strain>
    </source>
</reference>
<dbReference type="Proteomes" id="UP000011083">
    <property type="component" value="Unassembled WGS sequence"/>
</dbReference>
<dbReference type="GO" id="GO:0016020">
    <property type="term" value="C:membrane"/>
    <property type="evidence" value="ECO:0007669"/>
    <property type="project" value="UniProtKB-SubCell"/>
</dbReference>
<dbReference type="Gene3D" id="1.50.40.10">
    <property type="entry name" value="Mitochondrial carrier domain"/>
    <property type="match status" value="1"/>
</dbReference>
<accession>L8H3H8</accession>
<organism evidence="6 7">
    <name type="scientific">Acanthamoeba castellanii (strain ATCC 30010 / Neff)</name>
    <dbReference type="NCBI Taxonomy" id="1257118"/>
    <lineage>
        <taxon>Eukaryota</taxon>
        <taxon>Amoebozoa</taxon>
        <taxon>Discosea</taxon>
        <taxon>Longamoebia</taxon>
        <taxon>Centramoebida</taxon>
        <taxon>Acanthamoebidae</taxon>
        <taxon>Acanthamoeba</taxon>
    </lineage>
</organism>
<protein>
    <recommendedName>
        <fullName evidence="8">Carrier superfamily protein</fullName>
    </recommendedName>
</protein>
<dbReference type="KEGG" id="acan:ACA1_201180"/>
<dbReference type="VEuPathDB" id="AmoebaDB:ACA1_201180"/>
<name>L8H3H8_ACACF</name>
<gene>
    <name evidence="6" type="ORF">ACA1_201180</name>
</gene>
<keyword evidence="5" id="KW-1133">Transmembrane helix</keyword>
<dbReference type="InterPro" id="IPR023395">
    <property type="entry name" value="MCP_dom_sf"/>
</dbReference>
<feature type="transmembrane region" description="Helical" evidence="5">
    <location>
        <begin position="104"/>
        <end position="125"/>
    </location>
</feature>
<keyword evidence="7" id="KW-1185">Reference proteome</keyword>
<evidence type="ECO:0000256" key="2">
    <source>
        <dbReference type="ARBA" id="ARBA00022692"/>
    </source>
</evidence>
<evidence type="ECO:0000313" key="6">
    <source>
        <dbReference type="EMBL" id="ELR19760.1"/>
    </source>
</evidence>
<dbReference type="AlphaFoldDB" id="L8H3H8"/>
<dbReference type="GeneID" id="14920591"/>
<proteinExistence type="predicted"/>
<evidence type="ECO:0000256" key="3">
    <source>
        <dbReference type="ARBA" id="ARBA00023136"/>
    </source>
</evidence>